<organism evidence="1 2">
    <name type="scientific">Micromonospora cathayae</name>
    <dbReference type="NCBI Taxonomy" id="3028804"/>
    <lineage>
        <taxon>Bacteria</taxon>
        <taxon>Bacillati</taxon>
        <taxon>Actinomycetota</taxon>
        <taxon>Actinomycetes</taxon>
        <taxon>Micromonosporales</taxon>
        <taxon>Micromonosporaceae</taxon>
        <taxon>Micromonospora</taxon>
    </lineage>
</organism>
<dbReference type="InterPro" id="IPR023393">
    <property type="entry name" value="START-like_dom_sf"/>
</dbReference>
<sequence length="144" mass="15843">MGVTYRRMVELVQPVETVVRVLTDVAGWPRWNASVAWLERPGTGPLTVGETIRLKQHRLPANTWTVTQVDGSGFTWTATSTGVRTTGDHRVRPAGAGRVEVSLALTMDGPMARFTTLLGARLIRRYLDLEAEGLRRETDRGGTG</sequence>
<gene>
    <name evidence="1" type="ORF">PVK37_09060</name>
</gene>
<keyword evidence="2" id="KW-1185">Reference proteome</keyword>
<name>A0ABY7ZU14_9ACTN</name>
<evidence type="ECO:0000313" key="2">
    <source>
        <dbReference type="Proteomes" id="UP001219605"/>
    </source>
</evidence>
<dbReference type="SUPFAM" id="SSF55961">
    <property type="entry name" value="Bet v1-like"/>
    <property type="match status" value="1"/>
</dbReference>
<reference evidence="1 2" key="1">
    <citation type="submission" date="2023-02" db="EMBL/GenBank/DDBJ databases">
        <authorList>
            <person name="Mo P."/>
        </authorList>
    </citation>
    <scope>NUCLEOTIDE SEQUENCE [LARGE SCALE GENOMIC DNA]</scope>
    <source>
        <strain evidence="1 2">HUAS 3</strain>
    </source>
</reference>
<dbReference type="Gene3D" id="3.30.530.20">
    <property type="match status" value="1"/>
</dbReference>
<dbReference type="EMBL" id="CP118615">
    <property type="protein sequence ID" value="WDZ86525.1"/>
    <property type="molecule type" value="Genomic_DNA"/>
</dbReference>
<dbReference type="RefSeq" id="WP_275033359.1">
    <property type="nucleotide sequence ID" value="NZ_CP118615.1"/>
</dbReference>
<evidence type="ECO:0000313" key="1">
    <source>
        <dbReference type="EMBL" id="WDZ86525.1"/>
    </source>
</evidence>
<protein>
    <submittedName>
        <fullName evidence="1">SRPBCC family protein</fullName>
    </submittedName>
</protein>
<dbReference type="InterPro" id="IPR019587">
    <property type="entry name" value="Polyketide_cyclase/dehydratase"/>
</dbReference>
<dbReference type="Pfam" id="PF10604">
    <property type="entry name" value="Polyketide_cyc2"/>
    <property type="match status" value="1"/>
</dbReference>
<accession>A0ABY7ZU14</accession>
<proteinExistence type="predicted"/>
<dbReference type="Proteomes" id="UP001219605">
    <property type="component" value="Chromosome"/>
</dbReference>